<reference evidence="2" key="1">
    <citation type="submission" date="2022-07" db="EMBL/GenBank/DDBJ databases">
        <title>Phylogenomic reconstructions and comparative analyses of Kickxellomycotina fungi.</title>
        <authorList>
            <person name="Reynolds N.K."/>
            <person name="Stajich J.E."/>
            <person name="Barry K."/>
            <person name="Grigoriev I.V."/>
            <person name="Crous P."/>
            <person name="Smith M.E."/>
        </authorList>
    </citation>
    <scope>NUCLEOTIDE SEQUENCE</scope>
    <source>
        <strain evidence="2">BCRC 34381</strain>
    </source>
</reference>
<protein>
    <recommendedName>
        <fullName evidence="4">SHSP domain-containing protein</fullName>
    </recommendedName>
</protein>
<feature type="non-terminal residue" evidence="2">
    <location>
        <position position="1"/>
    </location>
</feature>
<gene>
    <name evidence="2" type="ORF">LPJ61_006925</name>
</gene>
<keyword evidence="3" id="KW-1185">Reference proteome</keyword>
<feature type="compositionally biased region" description="Basic residues" evidence="1">
    <location>
        <begin position="90"/>
        <end position="112"/>
    </location>
</feature>
<dbReference type="Proteomes" id="UP001143981">
    <property type="component" value="Unassembled WGS sequence"/>
</dbReference>
<feature type="compositionally biased region" description="Basic and acidic residues" evidence="1">
    <location>
        <begin position="38"/>
        <end position="47"/>
    </location>
</feature>
<dbReference type="OrthoDB" id="5599887at2759"/>
<feature type="compositionally biased region" description="Basic and acidic residues" evidence="1">
    <location>
        <begin position="1"/>
        <end position="24"/>
    </location>
</feature>
<evidence type="ECO:0000313" key="3">
    <source>
        <dbReference type="Proteomes" id="UP001143981"/>
    </source>
</evidence>
<sequence length="299" mass="33955">VFGAHRELHESRQAHMRAEAESHFGGHNRPTPLFGRYDSCREEEKSKVTTTTTTTTTKTIRRPVPCEEVVHHKPAPLPTPPPPQPPQPDHHHHHHHHHNEKEDHHHHHHHPHPPALIPVGTKPSVPVPKAEPCCTWCKFLPCLACPHPANPNERFRKANFRLYPEYEFLPDNVGVAKSTEYFPDHTQVPSRSSFKVTIPKVTEVAKRVYVDFIGDQMVVIGELGQRVAGGGQLHRVRSSPSVRSTRTLHADPHCLPAHTVRVFAKNFFVPRDTYDRNRAQAFIKPNGKLKIVVPVLTQN</sequence>
<name>A0A9W7XP58_9FUNG</name>
<organism evidence="2 3">
    <name type="scientific">Coemansia biformis</name>
    <dbReference type="NCBI Taxonomy" id="1286918"/>
    <lineage>
        <taxon>Eukaryota</taxon>
        <taxon>Fungi</taxon>
        <taxon>Fungi incertae sedis</taxon>
        <taxon>Zoopagomycota</taxon>
        <taxon>Kickxellomycotina</taxon>
        <taxon>Kickxellomycetes</taxon>
        <taxon>Kickxellales</taxon>
        <taxon>Kickxellaceae</taxon>
        <taxon>Coemansia</taxon>
    </lineage>
</organism>
<feature type="compositionally biased region" description="Low complexity" evidence="1">
    <location>
        <begin position="49"/>
        <end position="58"/>
    </location>
</feature>
<dbReference type="AlphaFoldDB" id="A0A9W7XP58"/>
<proteinExistence type="predicted"/>
<evidence type="ECO:0000256" key="1">
    <source>
        <dbReference type="SAM" id="MobiDB-lite"/>
    </source>
</evidence>
<dbReference type="EMBL" id="JANBOI010004003">
    <property type="protein sequence ID" value="KAJ1718034.1"/>
    <property type="molecule type" value="Genomic_DNA"/>
</dbReference>
<comment type="caution">
    <text evidence="2">The sequence shown here is derived from an EMBL/GenBank/DDBJ whole genome shotgun (WGS) entry which is preliminary data.</text>
</comment>
<accession>A0A9W7XP58</accession>
<feature type="compositionally biased region" description="Pro residues" evidence="1">
    <location>
        <begin position="75"/>
        <end position="87"/>
    </location>
</feature>
<evidence type="ECO:0008006" key="4">
    <source>
        <dbReference type="Google" id="ProtNLM"/>
    </source>
</evidence>
<feature type="region of interest" description="Disordered" evidence="1">
    <location>
        <begin position="1"/>
        <end position="122"/>
    </location>
</feature>
<evidence type="ECO:0000313" key="2">
    <source>
        <dbReference type="EMBL" id="KAJ1718034.1"/>
    </source>
</evidence>